<name>A0ABU9MZM0_9GAMM</name>
<feature type="transmembrane region" description="Helical" evidence="1">
    <location>
        <begin position="12"/>
        <end position="38"/>
    </location>
</feature>
<dbReference type="Pfam" id="PF16074">
    <property type="entry name" value="PilW"/>
    <property type="match status" value="1"/>
</dbReference>
<dbReference type="InterPro" id="IPR032092">
    <property type="entry name" value="PilW"/>
</dbReference>
<dbReference type="RefSeq" id="WP_342679039.1">
    <property type="nucleotide sequence ID" value="NZ_JBCGCU010000012.1"/>
</dbReference>
<evidence type="ECO:0000313" key="3">
    <source>
        <dbReference type="Proteomes" id="UP001447008"/>
    </source>
</evidence>
<evidence type="ECO:0000313" key="2">
    <source>
        <dbReference type="EMBL" id="MEM0515946.1"/>
    </source>
</evidence>
<dbReference type="Proteomes" id="UP001447008">
    <property type="component" value="Unassembled WGS sequence"/>
</dbReference>
<protein>
    <submittedName>
        <fullName evidence="2">PilW family protein</fullName>
    </submittedName>
</protein>
<comment type="caution">
    <text evidence="2">The sequence shown here is derived from an EMBL/GenBank/DDBJ whole genome shotgun (WGS) entry which is preliminary data.</text>
</comment>
<keyword evidence="3" id="KW-1185">Reference proteome</keyword>
<evidence type="ECO:0000256" key="1">
    <source>
        <dbReference type="SAM" id="Phobius"/>
    </source>
</evidence>
<keyword evidence="1" id="KW-1133">Transmembrane helix</keyword>
<dbReference type="Pfam" id="PF07963">
    <property type="entry name" value="N_methyl"/>
    <property type="match status" value="1"/>
</dbReference>
<dbReference type="NCBIfam" id="TIGR02532">
    <property type="entry name" value="IV_pilin_GFxxxE"/>
    <property type="match status" value="1"/>
</dbReference>
<proteinExistence type="predicted"/>
<organism evidence="2 3">
    <name type="scientific">Pseudoalteromonas qingdaonensis</name>
    <dbReference type="NCBI Taxonomy" id="3131913"/>
    <lineage>
        <taxon>Bacteria</taxon>
        <taxon>Pseudomonadati</taxon>
        <taxon>Pseudomonadota</taxon>
        <taxon>Gammaproteobacteria</taxon>
        <taxon>Alteromonadales</taxon>
        <taxon>Pseudoalteromonadaceae</taxon>
        <taxon>Pseudoalteromonas</taxon>
    </lineage>
</organism>
<sequence>MDIKHNRVNRNAGYTLLELMIAMVVGLFLLGGVMFTYLSMKVTTSDTVEMGELQETGRIALDILGKDLTMTGFFGRLNINSLTTADASGVTAPTGDCIDEVFSIGSFPGTGAVPNFPVLYGVVATDTKNPLSCVDLSAEIKPKSNSDVIQIKRAAGEEMSGQNTQTGQYYVQTTLSDARFIEGDGTAIPFELGKGVWPYEHLVYYVGEDTYTSGDKEIAVPVLMRKRLVGDQMQTESVLEGVENIRFLYGLDNDGNGDVDEYLEAGDMTPAHWQQSGTTSIKTVQVSVLVRATKEDPNMQLENKTYILGGDNADTQRVLTGDAVPGNYRRMVFVSTFKINNAGGNQWLIAI</sequence>
<reference evidence="2 3" key="1">
    <citation type="submission" date="2024-03" db="EMBL/GenBank/DDBJ databases">
        <title>Pseudoalteromonas qingdaonensis sp. nov., isolated from the intestines of marine benthic organisms.</title>
        <authorList>
            <person name="Lin X."/>
            <person name="Fang S."/>
            <person name="Hu X."/>
        </authorList>
    </citation>
    <scope>NUCLEOTIDE SEQUENCE [LARGE SCALE GENOMIC DNA]</scope>
    <source>
        <strain evidence="2 3">YIC-827</strain>
    </source>
</reference>
<gene>
    <name evidence="2" type="ORF">WCN91_11065</name>
</gene>
<dbReference type="PROSITE" id="PS00409">
    <property type="entry name" value="PROKAR_NTER_METHYL"/>
    <property type="match status" value="1"/>
</dbReference>
<dbReference type="EMBL" id="JBCGCU010000012">
    <property type="protein sequence ID" value="MEM0515946.1"/>
    <property type="molecule type" value="Genomic_DNA"/>
</dbReference>
<keyword evidence="1" id="KW-0812">Transmembrane</keyword>
<dbReference type="InterPro" id="IPR012902">
    <property type="entry name" value="N_methyl_site"/>
</dbReference>
<keyword evidence="1" id="KW-0472">Membrane</keyword>
<accession>A0ABU9MZM0</accession>